<reference evidence="3 4" key="1">
    <citation type="journal article" date="2014" name="BMC Genomics">
        <title>Comparison of environmental and isolate Sulfobacillus genomes reveals diverse carbon, sulfur, nitrogen, and hydrogen metabolisms.</title>
        <authorList>
            <person name="Justice N.B."/>
            <person name="Norman A."/>
            <person name="Brown C.T."/>
            <person name="Singh A."/>
            <person name="Thomas B.C."/>
            <person name="Banfield J.F."/>
        </authorList>
    </citation>
    <scope>NUCLEOTIDE SEQUENCE [LARGE SCALE GENOMIC DNA]</scope>
    <source>
        <strain evidence="3">AMDSBA1</strain>
    </source>
</reference>
<evidence type="ECO:0000256" key="2">
    <source>
        <dbReference type="ARBA" id="ARBA00022840"/>
    </source>
</evidence>
<organism evidence="3 4">
    <name type="scientific">Sulfobacillus benefaciens</name>
    <dbReference type="NCBI Taxonomy" id="453960"/>
    <lineage>
        <taxon>Bacteria</taxon>
        <taxon>Bacillati</taxon>
        <taxon>Bacillota</taxon>
        <taxon>Clostridia</taxon>
        <taxon>Eubacteriales</taxon>
        <taxon>Clostridiales Family XVII. Incertae Sedis</taxon>
        <taxon>Sulfobacillus</taxon>
    </lineage>
</organism>
<evidence type="ECO:0000256" key="1">
    <source>
        <dbReference type="ARBA" id="ARBA00022741"/>
    </source>
</evidence>
<keyword evidence="1" id="KW-0547">Nucleotide-binding</keyword>
<dbReference type="InterPro" id="IPR050445">
    <property type="entry name" value="Bact_polysacc_biosynth/exp"/>
</dbReference>
<comment type="caution">
    <text evidence="3">The sequence shown here is derived from an EMBL/GenBank/DDBJ whole genome shotgun (WGS) entry which is preliminary data.</text>
</comment>
<proteinExistence type="predicted"/>
<protein>
    <submittedName>
        <fullName evidence="3">Uncharacterized protein</fullName>
    </submittedName>
</protein>
<dbReference type="InterPro" id="IPR027417">
    <property type="entry name" value="P-loop_NTPase"/>
</dbReference>
<dbReference type="NCBIfam" id="TIGR01007">
    <property type="entry name" value="eps_fam"/>
    <property type="match status" value="1"/>
</dbReference>
<dbReference type="PANTHER" id="PTHR32309:SF31">
    <property type="entry name" value="CAPSULAR EXOPOLYSACCHARIDE FAMILY"/>
    <property type="match status" value="1"/>
</dbReference>
<dbReference type="EMBL" id="PXYT01000018">
    <property type="protein sequence ID" value="PSR28907.1"/>
    <property type="molecule type" value="Genomic_DNA"/>
</dbReference>
<name>A0A2T2X348_9FIRM</name>
<dbReference type="Gene3D" id="3.40.50.300">
    <property type="entry name" value="P-loop containing nucleotide triphosphate hydrolases"/>
    <property type="match status" value="1"/>
</dbReference>
<gene>
    <name evidence="3" type="ORF">C7B43_09500</name>
</gene>
<dbReference type="CDD" id="cd05387">
    <property type="entry name" value="BY-kinase"/>
    <property type="match status" value="1"/>
</dbReference>
<dbReference type="PANTHER" id="PTHR32309">
    <property type="entry name" value="TYROSINE-PROTEIN KINASE"/>
    <property type="match status" value="1"/>
</dbReference>
<accession>A0A2T2X348</accession>
<dbReference type="GO" id="GO:0005524">
    <property type="term" value="F:ATP binding"/>
    <property type="evidence" value="ECO:0007669"/>
    <property type="project" value="UniProtKB-KW"/>
</dbReference>
<sequence>MHLTPFRSTRSVAKALEQYRSLQVHIQLWLDKSSKTLLITSALPQAGTSTISANLATLIAYSGHEVLVVDACVKRPQLSHIFGIRGISGLTSALQDPYKWEDAVKETRIARLWVMPSWQKEPNQLVDGAAIMTLLDLLRQRYGIVIIDGANIMDSADTLMWARVVDGVVLVVPSGRASRHVYLKALSELEYAHAPVIGSVLTQMRG</sequence>
<dbReference type="SUPFAM" id="SSF52540">
    <property type="entry name" value="P-loop containing nucleoside triphosphate hydrolases"/>
    <property type="match status" value="1"/>
</dbReference>
<dbReference type="AlphaFoldDB" id="A0A2T2X348"/>
<dbReference type="InterPro" id="IPR005702">
    <property type="entry name" value="Wzc-like_C"/>
</dbReference>
<evidence type="ECO:0000313" key="4">
    <source>
        <dbReference type="Proteomes" id="UP000242699"/>
    </source>
</evidence>
<dbReference type="Proteomes" id="UP000242699">
    <property type="component" value="Unassembled WGS sequence"/>
</dbReference>
<evidence type="ECO:0000313" key="3">
    <source>
        <dbReference type="EMBL" id="PSR28907.1"/>
    </source>
</evidence>
<keyword evidence="2" id="KW-0067">ATP-binding</keyword>